<dbReference type="InterPro" id="IPR011990">
    <property type="entry name" value="TPR-like_helical_dom_sf"/>
</dbReference>
<dbReference type="PROSITE" id="PS50109">
    <property type="entry name" value="HIS_KIN"/>
    <property type="match status" value="1"/>
</dbReference>
<gene>
    <name evidence="8" type="ORF">EGT74_22330</name>
</gene>
<keyword evidence="6" id="KW-0472">Membrane</keyword>
<accession>A0A3N4PLZ0</accession>
<feature type="transmembrane region" description="Helical" evidence="6">
    <location>
        <begin position="439"/>
        <end position="458"/>
    </location>
</feature>
<dbReference type="FunFam" id="3.30.565.10:FF:000006">
    <property type="entry name" value="Sensor histidine kinase WalK"/>
    <property type="match status" value="1"/>
</dbReference>
<dbReference type="Pfam" id="PF13181">
    <property type="entry name" value="TPR_8"/>
    <property type="match status" value="1"/>
</dbReference>
<dbReference type="GO" id="GO:0009927">
    <property type="term" value="F:histidine phosphotransfer kinase activity"/>
    <property type="evidence" value="ECO:0007669"/>
    <property type="project" value="TreeGrafter"/>
</dbReference>
<dbReference type="PRINTS" id="PR00344">
    <property type="entry name" value="BCTRLSENSOR"/>
</dbReference>
<protein>
    <recommendedName>
        <fullName evidence="2">histidine kinase</fullName>
        <ecNumber evidence="2">2.7.13.3</ecNumber>
    </recommendedName>
</protein>
<dbReference type="GO" id="GO:0000155">
    <property type="term" value="F:phosphorelay sensor kinase activity"/>
    <property type="evidence" value="ECO:0007669"/>
    <property type="project" value="InterPro"/>
</dbReference>
<proteinExistence type="predicted"/>
<dbReference type="InterPro" id="IPR036890">
    <property type="entry name" value="HATPase_C_sf"/>
</dbReference>
<dbReference type="EC" id="2.7.13.3" evidence="2"/>
<dbReference type="InterPro" id="IPR005467">
    <property type="entry name" value="His_kinase_dom"/>
</dbReference>
<dbReference type="PANTHER" id="PTHR43047">
    <property type="entry name" value="TWO-COMPONENT HISTIDINE PROTEIN KINASE"/>
    <property type="match status" value="1"/>
</dbReference>
<evidence type="ECO:0000256" key="6">
    <source>
        <dbReference type="SAM" id="Phobius"/>
    </source>
</evidence>
<dbReference type="InterPro" id="IPR004358">
    <property type="entry name" value="Sig_transdc_His_kin-like_C"/>
</dbReference>
<dbReference type="InterPro" id="IPR019734">
    <property type="entry name" value="TPR_rpt"/>
</dbReference>
<sequence length="719" mass="82407">MREAQARNNNSTGTFVYLLLHLFFNRIADMKVAALIDRLARWAGVSGIYLLAACSTTSQESPDHPEYFDPVLEKATGFGGDRVMEAFHYLDSVYAAFPDAGPLDRTRKYNFKLDYYWNIRRDPYRARIYADSILWVLSGKTTQPAYAIEYGRALLQIGDLLKEEGKYSDAFSRYYEGRAFIQRAGDTCFFNEYNSRLAVTYYYQNRFQEAIPYFREAFAVLDACKRNLFYRFRNQQADLDNIALCYHKLGQTDSAMFYYDSATRYIAAHKAPFLKNPPQARFVGEALAVINGNKGSLLLKMGDTAGAENLYRQSIATNLYGSETRDAQITITKLVTLHLAQRRHSEAATWLGVMRRSLDTMPNGENETLWHKLRSQYHQATGNHAMALLSLQSYIRVKDSLEKTSSPLRAIDIQKEFGYLAREYELTLLRRENEVKTTYLYISLIFFAMTIAIILLIWQNWKRSKKHVEELRKLNHQILIQHDQMNKSLDALEQSQLDNSKMMKIVAHDLRNPVGAIITLTELIWLKDNDQSGETQSLLGMMKESGEKALNLITELLRMNVISKTQMELVQIDLVLQYCVDLLRLKAEEKDQKIVLHTIPMTLQASREKIWRVFSNLITNAVKFSRRGTVIEVSMKRDNNLLRISVKDNGIGIPTDMKDKIFSMSPGAGRKGTQGEESYGLGLAISKQIVESHGGRIWFESQEGKGSVFHVELRINALN</sequence>
<dbReference type="InterPro" id="IPR003661">
    <property type="entry name" value="HisK_dim/P_dom"/>
</dbReference>
<dbReference type="EMBL" id="RPDH01000002">
    <property type="protein sequence ID" value="RPE09713.1"/>
    <property type="molecule type" value="Genomic_DNA"/>
</dbReference>
<dbReference type="GO" id="GO:0005886">
    <property type="term" value="C:plasma membrane"/>
    <property type="evidence" value="ECO:0007669"/>
    <property type="project" value="TreeGrafter"/>
</dbReference>
<dbReference type="AlphaFoldDB" id="A0A3N4PLZ0"/>
<dbReference type="CDD" id="cd00075">
    <property type="entry name" value="HATPase"/>
    <property type="match status" value="1"/>
</dbReference>
<evidence type="ECO:0000256" key="2">
    <source>
        <dbReference type="ARBA" id="ARBA00012438"/>
    </source>
</evidence>
<dbReference type="SMART" id="SM00388">
    <property type="entry name" value="HisKA"/>
    <property type="match status" value="1"/>
</dbReference>
<evidence type="ECO:0000259" key="7">
    <source>
        <dbReference type="PROSITE" id="PS50109"/>
    </source>
</evidence>
<dbReference type="Gene3D" id="3.30.565.10">
    <property type="entry name" value="Histidine kinase-like ATPase, C-terminal domain"/>
    <property type="match status" value="1"/>
</dbReference>
<comment type="catalytic activity">
    <reaction evidence="1">
        <text>ATP + protein L-histidine = ADP + protein N-phospho-L-histidine.</text>
        <dbReference type="EC" id="2.7.13.3"/>
    </reaction>
</comment>
<dbReference type="Gene3D" id="1.10.287.130">
    <property type="match status" value="1"/>
</dbReference>
<keyword evidence="6" id="KW-1133">Transmembrane helix</keyword>
<organism evidence="8 9">
    <name type="scientific">Chitinophaga lutea</name>
    <dbReference type="NCBI Taxonomy" id="2488634"/>
    <lineage>
        <taxon>Bacteria</taxon>
        <taxon>Pseudomonadati</taxon>
        <taxon>Bacteroidota</taxon>
        <taxon>Chitinophagia</taxon>
        <taxon>Chitinophagales</taxon>
        <taxon>Chitinophagaceae</taxon>
        <taxon>Chitinophaga</taxon>
    </lineage>
</organism>
<evidence type="ECO:0000313" key="9">
    <source>
        <dbReference type="Proteomes" id="UP000278351"/>
    </source>
</evidence>
<dbReference type="Proteomes" id="UP000278351">
    <property type="component" value="Unassembled WGS sequence"/>
</dbReference>
<evidence type="ECO:0000256" key="1">
    <source>
        <dbReference type="ARBA" id="ARBA00000085"/>
    </source>
</evidence>
<dbReference type="SUPFAM" id="SSF47384">
    <property type="entry name" value="Homodimeric domain of signal transducing histidine kinase"/>
    <property type="match status" value="1"/>
</dbReference>
<dbReference type="Pfam" id="PF00512">
    <property type="entry name" value="HisKA"/>
    <property type="match status" value="1"/>
</dbReference>
<comment type="caution">
    <text evidence="8">The sequence shown here is derived from an EMBL/GenBank/DDBJ whole genome shotgun (WGS) entry which is preliminary data.</text>
</comment>
<dbReference type="SMART" id="SM00028">
    <property type="entry name" value="TPR"/>
    <property type="match status" value="4"/>
</dbReference>
<dbReference type="SUPFAM" id="SSF55874">
    <property type="entry name" value="ATPase domain of HSP90 chaperone/DNA topoisomerase II/histidine kinase"/>
    <property type="match status" value="1"/>
</dbReference>
<keyword evidence="3" id="KW-0597">Phosphoprotein</keyword>
<feature type="domain" description="Histidine kinase" evidence="7">
    <location>
        <begin position="505"/>
        <end position="717"/>
    </location>
</feature>
<evidence type="ECO:0000256" key="5">
    <source>
        <dbReference type="ARBA" id="ARBA00022777"/>
    </source>
</evidence>
<evidence type="ECO:0000313" key="8">
    <source>
        <dbReference type="EMBL" id="RPE09713.1"/>
    </source>
</evidence>
<dbReference type="Pfam" id="PF13374">
    <property type="entry name" value="TPR_10"/>
    <property type="match status" value="1"/>
</dbReference>
<dbReference type="InterPro" id="IPR036097">
    <property type="entry name" value="HisK_dim/P_sf"/>
</dbReference>
<keyword evidence="5" id="KW-0418">Kinase</keyword>
<name>A0A3N4PLZ0_9BACT</name>
<dbReference type="PANTHER" id="PTHR43047:SF72">
    <property type="entry name" value="OSMOSENSING HISTIDINE PROTEIN KINASE SLN1"/>
    <property type="match status" value="1"/>
</dbReference>
<dbReference type="InterPro" id="IPR003594">
    <property type="entry name" value="HATPase_dom"/>
</dbReference>
<evidence type="ECO:0000256" key="4">
    <source>
        <dbReference type="ARBA" id="ARBA00022679"/>
    </source>
</evidence>
<keyword evidence="9" id="KW-1185">Reference proteome</keyword>
<dbReference type="CDD" id="cd00082">
    <property type="entry name" value="HisKA"/>
    <property type="match status" value="1"/>
</dbReference>
<evidence type="ECO:0000256" key="3">
    <source>
        <dbReference type="ARBA" id="ARBA00022553"/>
    </source>
</evidence>
<dbReference type="SUPFAM" id="SSF48452">
    <property type="entry name" value="TPR-like"/>
    <property type="match status" value="2"/>
</dbReference>
<dbReference type="SMART" id="SM00387">
    <property type="entry name" value="HATPase_c"/>
    <property type="match status" value="1"/>
</dbReference>
<reference evidence="8 9" key="1">
    <citation type="submission" date="2018-11" db="EMBL/GenBank/DDBJ databases">
        <title>Chitinophaga lutea sp.nov., isolate from arsenic contaminated soil.</title>
        <authorList>
            <person name="Zong Y."/>
        </authorList>
    </citation>
    <scope>NUCLEOTIDE SEQUENCE [LARGE SCALE GENOMIC DNA]</scope>
    <source>
        <strain evidence="8 9">ZY74</strain>
    </source>
</reference>
<keyword evidence="6" id="KW-0812">Transmembrane</keyword>
<keyword evidence="4" id="KW-0808">Transferase</keyword>
<dbReference type="Pfam" id="PF02518">
    <property type="entry name" value="HATPase_c"/>
    <property type="match status" value="1"/>
</dbReference>
<dbReference type="Gene3D" id="1.25.40.10">
    <property type="entry name" value="Tetratricopeptide repeat domain"/>
    <property type="match status" value="1"/>
</dbReference>